<organism evidence="2 3">
    <name type="scientific">Periplaneta americana</name>
    <name type="common">American cockroach</name>
    <name type="synonym">Blatta americana</name>
    <dbReference type="NCBI Taxonomy" id="6978"/>
    <lineage>
        <taxon>Eukaryota</taxon>
        <taxon>Metazoa</taxon>
        <taxon>Ecdysozoa</taxon>
        <taxon>Arthropoda</taxon>
        <taxon>Hexapoda</taxon>
        <taxon>Insecta</taxon>
        <taxon>Pterygota</taxon>
        <taxon>Neoptera</taxon>
        <taxon>Polyneoptera</taxon>
        <taxon>Dictyoptera</taxon>
        <taxon>Blattodea</taxon>
        <taxon>Blattoidea</taxon>
        <taxon>Blattidae</taxon>
        <taxon>Blattinae</taxon>
        <taxon>Periplaneta</taxon>
    </lineage>
</organism>
<dbReference type="Proteomes" id="UP001148838">
    <property type="component" value="Unassembled WGS sequence"/>
</dbReference>
<proteinExistence type="predicted"/>
<evidence type="ECO:0000313" key="2">
    <source>
        <dbReference type="EMBL" id="KAJ4438761.1"/>
    </source>
</evidence>
<evidence type="ECO:0000313" key="3">
    <source>
        <dbReference type="Proteomes" id="UP001148838"/>
    </source>
</evidence>
<reference evidence="2 3" key="1">
    <citation type="journal article" date="2022" name="Allergy">
        <title>Genome assembly and annotation of Periplaneta americana reveal a comprehensive cockroach allergen profile.</title>
        <authorList>
            <person name="Wang L."/>
            <person name="Xiong Q."/>
            <person name="Saelim N."/>
            <person name="Wang L."/>
            <person name="Nong W."/>
            <person name="Wan A.T."/>
            <person name="Shi M."/>
            <person name="Liu X."/>
            <person name="Cao Q."/>
            <person name="Hui J.H.L."/>
            <person name="Sookrung N."/>
            <person name="Leung T.F."/>
            <person name="Tungtrongchitr A."/>
            <person name="Tsui S.K.W."/>
        </authorList>
    </citation>
    <scope>NUCLEOTIDE SEQUENCE [LARGE SCALE GENOMIC DNA]</scope>
    <source>
        <strain evidence="2">PWHHKU_190912</strain>
    </source>
</reference>
<accession>A0ABQ8SX47</accession>
<comment type="caution">
    <text evidence="2">The sequence shown here is derived from an EMBL/GenBank/DDBJ whole genome shotgun (WGS) entry which is preliminary data.</text>
</comment>
<protein>
    <submittedName>
        <fullName evidence="2">Uncharacterized protein</fullName>
    </submittedName>
</protein>
<evidence type="ECO:0000256" key="1">
    <source>
        <dbReference type="SAM" id="MobiDB-lite"/>
    </source>
</evidence>
<name>A0ABQ8SX47_PERAM</name>
<dbReference type="EMBL" id="JAJSOF020000019">
    <property type="protein sequence ID" value="KAJ4438761.1"/>
    <property type="molecule type" value="Genomic_DNA"/>
</dbReference>
<gene>
    <name evidence="2" type="ORF">ANN_14712</name>
</gene>
<sequence>MAGLCEGDNEPPGSLEASSRTKGRIRVLDVEDTESSMYDAFLTPQAQLHFLLYASRSYREIDRLSTSLMLAGNEFQSLGRAIVKEDEYEEVRWDGIVSIVSWRECVQIVVGRKEKVKRDDRYEGIEEFKISKRKRRIGRLYPLHASRLAVTPAVDEGSSESQGWKTNSRLGELNAQYISCSLDVLRDRKTKHRSFQGIGLHRLKWTLNKELLRYYGMLGGVVLSRSEAVAAANIGTRPRGSVSAAGRWGAVSDKYRANAGGDLPASPFHRDLLSV</sequence>
<feature type="region of interest" description="Disordered" evidence="1">
    <location>
        <begin position="1"/>
        <end position="20"/>
    </location>
</feature>
<keyword evidence="3" id="KW-1185">Reference proteome</keyword>